<gene>
    <name evidence="1" type="ORF">KSP40_PGU006452</name>
</gene>
<evidence type="ECO:0000313" key="2">
    <source>
        <dbReference type="Proteomes" id="UP001412067"/>
    </source>
</evidence>
<comment type="caution">
    <text evidence="1">The sequence shown here is derived from an EMBL/GenBank/DDBJ whole genome shotgun (WGS) entry which is preliminary data.</text>
</comment>
<sequence length="55" mass="6367">MNHIAAIEEQMVTDKIRRKLEEVKVASQNQLQPIQDYVNFNLQALFLLFFASSSV</sequence>
<protein>
    <submittedName>
        <fullName evidence="1">Uncharacterized protein</fullName>
    </submittedName>
</protein>
<organism evidence="1 2">
    <name type="scientific">Platanthera guangdongensis</name>
    <dbReference type="NCBI Taxonomy" id="2320717"/>
    <lineage>
        <taxon>Eukaryota</taxon>
        <taxon>Viridiplantae</taxon>
        <taxon>Streptophyta</taxon>
        <taxon>Embryophyta</taxon>
        <taxon>Tracheophyta</taxon>
        <taxon>Spermatophyta</taxon>
        <taxon>Magnoliopsida</taxon>
        <taxon>Liliopsida</taxon>
        <taxon>Asparagales</taxon>
        <taxon>Orchidaceae</taxon>
        <taxon>Orchidoideae</taxon>
        <taxon>Orchideae</taxon>
        <taxon>Orchidinae</taxon>
        <taxon>Platanthera</taxon>
    </lineage>
</organism>
<name>A0ABR2LBX2_9ASPA</name>
<reference evidence="1 2" key="1">
    <citation type="journal article" date="2022" name="Nat. Plants">
        <title>Genomes of leafy and leafless Platanthera orchids illuminate the evolution of mycoheterotrophy.</title>
        <authorList>
            <person name="Li M.H."/>
            <person name="Liu K.W."/>
            <person name="Li Z."/>
            <person name="Lu H.C."/>
            <person name="Ye Q.L."/>
            <person name="Zhang D."/>
            <person name="Wang J.Y."/>
            <person name="Li Y.F."/>
            <person name="Zhong Z.M."/>
            <person name="Liu X."/>
            <person name="Yu X."/>
            <person name="Liu D.K."/>
            <person name="Tu X.D."/>
            <person name="Liu B."/>
            <person name="Hao Y."/>
            <person name="Liao X.Y."/>
            <person name="Jiang Y.T."/>
            <person name="Sun W.H."/>
            <person name="Chen J."/>
            <person name="Chen Y.Q."/>
            <person name="Ai Y."/>
            <person name="Zhai J.W."/>
            <person name="Wu S.S."/>
            <person name="Zhou Z."/>
            <person name="Hsiao Y.Y."/>
            <person name="Wu W.L."/>
            <person name="Chen Y.Y."/>
            <person name="Lin Y.F."/>
            <person name="Hsu J.L."/>
            <person name="Li C.Y."/>
            <person name="Wang Z.W."/>
            <person name="Zhao X."/>
            <person name="Zhong W.Y."/>
            <person name="Ma X.K."/>
            <person name="Ma L."/>
            <person name="Huang J."/>
            <person name="Chen G.Z."/>
            <person name="Huang M.Z."/>
            <person name="Huang L."/>
            <person name="Peng D.H."/>
            <person name="Luo Y.B."/>
            <person name="Zou S.Q."/>
            <person name="Chen S.P."/>
            <person name="Lan S."/>
            <person name="Tsai W.C."/>
            <person name="Van de Peer Y."/>
            <person name="Liu Z.J."/>
        </authorList>
    </citation>
    <scope>NUCLEOTIDE SEQUENCE [LARGE SCALE GENOMIC DNA]</scope>
    <source>
        <strain evidence="1">Lor288</strain>
    </source>
</reference>
<dbReference type="Proteomes" id="UP001412067">
    <property type="component" value="Unassembled WGS sequence"/>
</dbReference>
<proteinExistence type="predicted"/>
<evidence type="ECO:0000313" key="1">
    <source>
        <dbReference type="EMBL" id="KAK8937606.1"/>
    </source>
</evidence>
<accession>A0ABR2LBX2</accession>
<dbReference type="EMBL" id="JBBWWR010000021">
    <property type="protein sequence ID" value="KAK8937606.1"/>
    <property type="molecule type" value="Genomic_DNA"/>
</dbReference>
<keyword evidence="2" id="KW-1185">Reference proteome</keyword>